<dbReference type="RefSeq" id="WP_039481864.1">
    <property type="nucleotide sequence ID" value="NZ_JSYN01000037.1"/>
</dbReference>
<protein>
    <submittedName>
        <fullName evidence="1">Uncharacterized protein</fullName>
    </submittedName>
</protein>
<name>A0A0C1DAE3_9SPHI</name>
<keyword evidence="2" id="KW-1185">Reference proteome</keyword>
<accession>A0A0C1DAE3</accession>
<dbReference type="AlphaFoldDB" id="A0A0C1DAE3"/>
<dbReference type="EMBL" id="JSYN01000037">
    <property type="protein sequence ID" value="KIA90930.1"/>
    <property type="molecule type" value="Genomic_DNA"/>
</dbReference>
<reference evidence="1 2" key="1">
    <citation type="submission" date="2014-10" db="EMBL/GenBank/DDBJ databases">
        <title>Pedobacter Kyungheensis.</title>
        <authorList>
            <person name="Anderson B.M."/>
            <person name="Newman J.D."/>
        </authorList>
    </citation>
    <scope>NUCLEOTIDE SEQUENCE [LARGE SCALE GENOMIC DNA]</scope>
    <source>
        <strain evidence="1 2">KACC 16221</strain>
    </source>
</reference>
<dbReference type="Proteomes" id="UP000031246">
    <property type="component" value="Unassembled WGS sequence"/>
</dbReference>
<sequence length="78" mass="8777">MTSLSVGWETITPNPYKTKGLQILTVEPDDGEGDVFSAGHYLMVINKNGCRKDPCTRLSKLTLSKVKINYFTILPKRF</sequence>
<proteinExistence type="predicted"/>
<organism evidence="1 2">
    <name type="scientific">Pedobacter kyungheensis</name>
    <dbReference type="NCBI Taxonomy" id="1069985"/>
    <lineage>
        <taxon>Bacteria</taxon>
        <taxon>Pseudomonadati</taxon>
        <taxon>Bacteroidota</taxon>
        <taxon>Sphingobacteriia</taxon>
        <taxon>Sphingobacteriales</taxon>
        <taxon>Sphingobacteriaceae</taxon>
        <taxon>Pedobacter</taxon>
    </lineage>
</organism>
<gene>
    <name evidence="1" type="ORF">OC25_23815</name>
</gene>
<evidence type="ECO:0000313" key="2">
    <source>
        <dbReference type="Proteomes" id="UP000031246"/>
    </source>
</evidence>
<evidence type="ECO:0000313" key="1">
    <source>
        <dbReference type="EMBL" id="KIA90930.1"/>
    </source>
</evidence>
<comment type="caution">
    <text evidence="1">The sequence shown here is derived from an EMBL/GenBank/DDBJ whole genome shotgun (WGS) entry which is preliminary data.</text>
</comment>